<dbReference type="PANTHER" id="PTHR13454">
    <property type="entry name" value="PROTEIN MCM10 HOMOLOG"/>
    <property type="match status" value="1"/>
</dbReference>
<gene>
    <name evidence="1" type="ORF">PXEA_LOCUS8723</name>
</gene>
<evidence type="ECO:0000313" key="1">
    <source>
        <dbReference type="EMBL" id="VEL15283.1"/>
    </source>
</evidence>
<comment type="caution">
    <text evidence="1">The sequence shown here is derived from an EMBL/GenBank/DDBJ whole genome shotgun (WGS) entry which is preliminary data.</text>
</comment>
<dbReference type="InterPro" id="IPR040184">
    <property type="entry name" value="Mcm10"/>
</dbReference>
<sequence length="107" mass="12376">MELAALIAKGSSKLQLLDSVEAAEEQAILHNLEGREQLEERLINQHEQECSIVECKNCNFRGTHAPPWCRKKGHELKFSKGTRRYFQCRDCKNRTTTLDRYPTVPCE</sequence>
<organism evidence="1 2">
    <name type="scientific">Protopolystoma xenopodis</name>
    <dbReference type="NCBI Taxonomy" id="117903"/>
    <lineage>
        <taxon>Eukaryota</taxon>
        <taxon>Metazoa</taxon>
        <taxon>Spiralia</taxon>
        <taxon>Lophotrochozoa</taxon>
        <taxon>Platyhelminthes</taxon>
        <taxon>Monogenea</taxon>
        <taxon>Polyopisthocotylea</taxon>
        <taxon>Polystomatidea</taxon>
        <taxon>Polystomatidae</taxon>
        <taxon>Protopolystoma</taxon>
    </lineage>
</organism>
<dbReference type="GO" id="GO:0006270">
    <property type="term" value="P:DNA replication initiation"/>
    <property type="evidence" value="ECO:0007669"/>
    <property type="project" value="InterPro"/>
</dbReference>
<dbReference type="EMBL" id="CAAALY010024073">
    <property type="protein sequence ID" value="VEL15283.1"/>
    <property type="molecule type" value="Genomic_DNA"/>
</dbReference>
<evidence type="ECO:0000313" key="2">
    <source>
        <dbReference type="Proteomes" id="UP000784294"/>
    </source>
</evidence>
<name>A0A3S5CK98_9PLAT</name>
<dbReference type="PANTHER" id="PTHR13454:SF11">
    <property type="entry name" value="PROTEIN MCM10 HOMOLOG"/>
    <property type="match status" value="1"/>
</dbReference>
<dbReference type="GO" id="GO:0043596">
    <property type="term" value="C:nuclear replication fork"/>
    <property type="evidence" value="ECO:0007669"/>
    <property type="project" value="TreeGrafter"/>
</dbReference>
<protein>
    <submittedName>
        <fullName evidence="1">Uncharacterized protein</fullName>
    </submittedName>
</protein>
<accession>A0A3S5CK98</accession>
<dbReference type="AlphaFoldDB" id="A0A3S5CK98"/>
<dbReference type="Pfam" id="PF24863">
    <property type="entry name" value="zf-CCCH_Mcm10"/>
    <property type="match status" value="1"/>
</dbReference>
<keyword evidence="2" id="KW-1185">Reference proteome</keyword>
<dbReference type="GO" id="GO:0003688">
    <property type="term" value="F:DNA replication origin binding"/>
    <property type="evidence" value="ECO:0007669"/>
    <property type="project" value="TreeGrafter"/>
</dbReference>
<dbReference type="GO" id="GO:0003697">
    <property type="term" value="F:single-stranded DNA binding"/>
    <property type="evidence" value="ECO:0007669"/>
    <property type="project" value="InterPro"/>
</dbReference>
<proteinExistence type="predicted"/>
<reference evidence="1" key="1">
    <citation type="submission" date="2018-11" db="EMBL/GenBank/DDBJ databases">
        <authorList>
            <consortium name="Pathogen Informatics"/>
        </authorList>
    </citation>
    <scope>NUCLEOTIDE SEQUENCE</scope>
</reference>
<dbReference type="Proteomes" id="UP000784294">
    <property type="component" value="Unassembled WGS sequence"/>
</dbReference>
<dbReference type="OrthoDB" id="6093546at2759"/>